<evidence type="ECO:0000259" key="4">
    <source>
        <dbReference type="Pfam" id="PF26002"/>
    </source>
</evidence>
<proteinExistence type="predicted"/>
<feature type="transmembrane region" description="Helical" evidence="3">
    <location>
        <begin position="74"/>
        <end position="92"/>
    </location>
</feature>
<protein>
    <submittedName>
        <fullName evidence="5">Membrane fusion protein</fullName>
    </submittedName>
</protein>
<dbReference type="Gene3D" id="1.10.287.470">
    <property type="entry name" value="Helix hairpin bin"/>
    <property type="match status" value="1"/>
</dbReference>
<gene>
    <name evidence="5" type="ORF">SAMN05660652_03675</name>
</gene>
<keyword evidence="1" id="KW-0175">Coiled coil</keyword>
<dbReference type="InterPro" id="IPR058982">
    <property type="entry name" value="Beta-barrel_AprE"/>
</dbReference>
<feature type="coiled-coil region" evidence="1">
    <location>
        <begin position="169"/>
        <end position="210"/>
    </location>
</feature>
<keyword evidence="3" id="KW-0472">Membrane</keyword>
<dbReference type="AlphaFoldDB" id="A0A1G8LPW0"/>
<name>A0A1G8LPW0_9RHOO</name>
<dbReference type="Gene3D" id="2.40.30.170">
    <property type="match status" value="1"/>
</dbReference>
<feature type="compositionally biased region" description="Polar residues" evidence="2">
    <location>
        <begin position="1"/>
        <end position="12"/>
    </location>
</feature>
<dbReference type="PRINTS" id="PR01490">
    <property type="entry name" value="RTXTOXIND"/>
</dbReference>
<dbReference type="SUPFAM" id="SSF111369">
    <property type="entry name" value="HlyD-like secretion proteins"/>
    <property type="match status" value="1"/>
</dbReference>
<feature type="domain" description="AprE-like beta-barrel" evidence="4">
    <location>
        <begin position="348"/>
        <end position="435"/>
    </location>
</feature>
<dbReference type="EMBL" id="FNCY01000022">
    <property type="protein sequence ID" value="SDI57751.1"/>
    <property type="molecule type" value="Genomic_DNA"/>
</dbReference>
<evidence type="ECO:0000313" key="6">
    <source>
        <dbReference type="Proteomes" id="UP000198607"/>
    </source>
</evidence>
<dbReference type="Gene3D" id="2.40.50.100">
    <property type="match status" value="1"/>
</dbReference>
<evidence type="ECO:0000256" key="3">
    <source>
        <dbReference type="SAM" id="Phobius"/>
    </source>
</evidence>
<dbReference type="Pfam" id="PF26002">
    <property type="entry name" value="Beta-barrel_AprE"/>
    <property type="match status" value="1"/>
</dbReference>
<evidence type="ECO:0000256" key="2">
    <source>
        <dbReference type="SAM" id="MobiDB-lite"/>
    </source>
</evidence>
<reference evidence="5 6" key="1">
    <citation type="submission" date="2016-10" db="EMBL/GenBank/DDBJ databases">
        <authorList>
            <person name="de Groot N.N."/>
        </authorList>
    </citation>
    <scope>NUCLEOTIDE SEQUENCE [LARGE SCALE GENOMIC DNA]</scope>
    <source>
        <strain evidence="5 6">DSM 5885</strain>
    </source>
</reference>
<accession>A0A1G8LPW0</accession>
<dbReference type="PANTHER" id="PTHR30386:SF28">
    <property type="entry name" value="EXPORTED PROTEIN"/>
    <property type="match status" value="1"/>
</dbReference>
<keyword evidence="3" id="KW-0812">Transmembrane</keyword>
<dbReference type="STRING" id="83767.SAMN05660652_03675"/>
<dbReference type="PANTHER" id="PTHR30386">
    <property type="entry name" value="MEMBRANE FUSION SUBUNIT OF EMRAB-TOLC MULTIDRUG EFFLUX PUMP"/>
    <property type="match status" value="1"/>
</dbReference>
<dbReference type="Proteomes" id="UP000198607">
    <property type="component" value="Unassembled WGS sequence"/>
</dbReference>
<organism evidence="5 6">
    <name type="scientific">Propionivibrio dicarboxylicus</name>
    <dbReference type="NCBI Taxonomy" id="83767"/>
    <lineage>
        <taxon>Bacteria</taxon>
        <taxon>Pseudomonadati</taxon>
        <taxon>Pseudomonadota</taxon>
        <taxon>Betaproteobacteria</taxon>
        <taxon>Rhodocyclales</taxon>
        <taxon>Rhodocyclaceae</taxon>
        <taxon>Propionivibrio</taxon>
    </lineage>
</organism>
<dbReference type="OrthoDB" id="9775513at2"/>
<dbReference type="InterPro" id="IPR050739">
    <property type="entry name" value="MFP"/>
</dbReference>
<dbReference type="RefSeq" id="WP_091939871.1">
    <property type="nucleotide sequence ID" value="NZ_FNCY01000022.1"/>
</dbReference>
<evidence type="ECO:0000313" key="5">
    <source>
        <dbReference type="EMBL" id="SDI57751.1"/>
    </source>
</evidence>
<evidence type="ECO:0000256" key="1">
    <source>
        <dbReference type="SAM" id="Coils"/>
    </source>
</evidence>
<keyword evidence="6" id="KW-1185">Reference proteome</keyword>
<feature type="region of interest" description="Disordered" evidence="2">
    <location>
        <begin position="1"/>
        <end position="33"/>
    </location>
</feature>
<keyword evidence="3" id="KW-1133">Transmembrane helix</keyword>
<sequence length="456" mass="50461">MPTNTSLRNSRFSAEKASAQDDPWRSAPVLGAPKPSQTVIRGTIDALFRHEAIATRQQSWLGETLIARPLATDALTIAALSIATLVVLFLVFGEYTRKERVAGEVQTSLGVAKVAPPVNGVVTRRMVSDGQCVNAGDPLFVISADRSTAKGNTQEAILARIAEQKNALAAEYRKQKDVFAEEAAELTRKIGQTKQQLEEIRQALQLQERRAGLASDIVEQYRLLVQKKYFSITAQYEKERELLDAQRLLSDLRRQETGLQRDIGTLQSDLRNHPLRSENKLSAMERQIQALDQSGADAEGKREIVIPAPQTGCVTAILAQPGYTVVPDKPMAALLPRGAKLEAHLYAPSRAIGFIREGTPVLLRYEAYPYQKFGQYGGKVLEVARAAIPSTELPFQMTSEEAMYRIRIDLDAPAVVAYGKSEPLQAGMRLEADILIDTRKLYEWVFEPIYSLSGKV</sequence>